<evidence type="ECO:0000313" key="8">
    <source>
        <dbReference type="EMBL" id="TWU03387.1"/>
    </source>
</evidence>
<evidence type="ECO:0000256" key="4">
    <source>
        <dbReference type="ARBA" id="ARBA00022968"/>
    </source>
</evidence>
<dbReference type="GO" id="GO:0004559">
    <property type="term" value="F:alpha-mannosidase activity"/>
    <property type="evidence" value="ECO:0007669"/>
    <property type="project" value="TreeGrafter"/>
</dbReference>
<organism evidence="8 9">
    <name type="scientific">Neorhodopirellula pilleata</name>
    <dbReference type="NCBI Taxonomy" id="2714738"/>
    <lineage>
        <taxon>Bacteria</taxon>
        <taxon>Pseudomonadati</taxon>
        <taxon>Planctomycetota</taxon>
        <taxon>Planctomycetia</taxon>
        <taxon>Pirellulales</taxon>
        <taxon>Pirellulaceae</taxon>
        <taxon>Neorhodopirellula</taxon>
    </lineage>
</organism>
<reference evidence="8 9" key="1">
    <citation type="submission" date="2019-02" db="EMBL/GenBank/DDBJ databases">
        <title>Deep-cultivation of Planctomycetes and their phenomic and genomic characterization uncovers novel biology.</title>
        <authorList>
            <person name="Wiegand S."/>
            <person name="Jogler M."/>
            <person name="Boedeker C."/>
            <person name="Pinto D."/>
            <person name="Vollmers J."/>
            <person name="Rivas-Marin E."/>
            <person name="Kohn T."/>
            <person name="Peeters S.H."/>
            <person name="Heuer A."/>
            <person name="Rast P."/>
            <person name="Oberbeckmann S."/>
            <person name="Bunk B."/>
            <person name="Jeske O."/>
            <person name="Meyerdierks A."/>
            <person name="Storesund J.E."/>
            <person name="Kallscheuer N."/>
            <person name="Luecker S."/>
            <person name="Lage O.M."/>
            <person name="Pohl T."/>
            <person name="Merkel B.J."/>
            <person name="Hornburger P."/>
            <person name="Mueller R.-W."/>
            <person name="Bruemmer F."/>
            <person name="Labrenz M."/>
            <person name="Spormann A.M."/>
            <person name="Op Den Camp H."/>
            <person name="Overmann J."/>
            <person name="Amann R."/>
            <person name="Jetten M.S.M."/>
            <person name="Mascher T."/>
            <person name="Medema M.H."/>
            <person name="Devos D.P."/>
            <person name="Kaster A.-K."/>
            <person name="Ovreas L."/>
            <person name="Rohde M."/>
            <person name="Galperin M.Y."/>
            <person name="Jogler C."/>
        </authorList>
    </citation>
    <scope>NUCLEOTIDE SEQUENCE [LARGE SCALE GENOMIC DNA]</scope>
    <source>
        <strain evidence="8 9">Pla100</strain>
    </source>
</reference>
<comment type="subcellular location">
    <subcellularLocation>
        <location evidence="1">Golgi apparatus membrane</location>
        <topology evidence="1">Single-pass type II membrane protein</topology>
    </subcellularLocation>
</comment>
<accession>A0A5C6AV73</accession>
<keyword evidence="6" id="KW-0333">Golgi apparatus</keyword>
<dbReference type="PANTHER" id="PTHR13572">
    <property type="entry name" value="ENDO-ALPHA-1,2-MANNOSIDASE"/>
    <property type="match status" value="1"/>
</dbReference>
<evidence type="ECO:0000256" key="3">
    <source>
        <dbReference type="ARBA" id="ARBA00022801"/>
    </source>
</evidence>
<protein>
    <recommendedName>
        <fullName evidence="10">Xylosidase/arabinosidase</fullName>
    </recommendedName>
</protein>
<sequence length="435" mass="49489" precursor="true">MYAASLNPRLQIDTKAPSPMNSFRLLFTALFAVILTFDALMAEEPIRREQRRDTLTGKVMVGYQGWFNCEGDGMDLGWAHWSRNRRRTFGAGNLTVDLWPDMTELDDDERFKTGFVHADGSEAEVFSSANRKTVARHFRWMQEYGIDGAFLQRFASGLRRQDQQRHKDAVLEHVRAGADASGRSYAVMYDLSGLPADGCGLVRDDWAKLRNRGIPADLAYQHHEGKPVVAIWGIGFNDGEKPREYTLSECRELIELLKEDGCCVMLGVPTGWREQNRDSTIDDDLHGVLELADIISPWTVGRYRNEDGIERHARDYLRPDLQWCSERQIDYLPVVFPGFSWHNLTGDKLGAIPRVKGEFLKSQLDAAIQSRCKMIYVAMFDEVDEGTAIFKCTNDPPTGHGAKFLTYEDLPSDHYLKLTGQAARQLRDKLNKDNE</sequence>
<dbReference type="AlphaFoldDB" id="A0A5C6AV73"/>
<dbReference type="EMBL" id="SJPM01000001">
    <property type="protein sequence ID" value="TWU03387.1"/>
    <property type="molecule type" value="Genomic_DNA"/>
</dbReference>
<dbReference type="Proteomes" id="UP000316213">
    <property type="component" value="Unassembled WGS sequence"/>
</dbReference>
<evidence type="ECO:0000256" key="5">
    <source>
        <dbReference type="ARBA" id="ARBA00022989"/>
    </source>
</evidence>
<evidence type="ECO:0000256" key="6">
    <source>
        <dbReference type="ARBA" id="ARBA00023034"/>
    </source>
</evidence>
<evidence type="ECO:0000313" key="9">
    <source>
        <dbReference type="Proteomes" id="UP000316213"/>
    </source>
</evidence>
<dbReference type="CDD" id="cd11576">
    <property type="entry name" value="GH99_GH71_like_2"/>
    <property type="match status" value="1"/>
</dbReference>
<proteinExistence type="predicted"/>
<name>A0A5C6AV73_9BACT</name>
<keyword evidence="4" id="KW-0735">Signal-anchor</keyword>
<evidence type="ECO:0008006" key="10">
    <source>
        <dbReference type="Google" id="ProtNLM"/>
    </source>
</evidence>
<dbReference type="PANTHER" id="PTHR13572:SF4">
    <property type="entry name" value="RE57134P"/>
    <property type="match status" value="1"/>
</dbReference>
<evidence type="ECO:0000256" key="1">
    <source>
        <dbReference type="ARBA" id="ARBA00004323"/>
    </source>
</evidence>
<dbReference type="Gene3D" id="3.20.20.80">
    <property type="entry name" value="Glycosidases"/>
    <property type="match status" value="1"/>
</dbReference>
<keyword evidence="2" id="KW-0812">Transmembrane</keyword>
<keyword evidence="9" id="KW-1185">Reference proteome</keyword>
<keyword evidence="5" id="KW-1133">Transmembrane helix</keyword>
<keyword evidence="3" id="KW-0378">Hydrolase</keyword>
<keyword evidence="7" id="KW-0472">Membrane</keyword>
<comment type="caution">
    <text evidence="8">The sequence shown here is derived from an EMBL/GenBank/DDBJ whole genome shotgun (WGS) entry which is preliminary data.</text>
</comment>
<evidence type="ECO:0000256" key="2">
    <source>
        <dbReference type="ARBA" id="ARBA00022692"/>
    </source>
</evidence>
<dbReference type="InterPro" id="IPR026071">
    <property type="entry name" value="Glyco_Hydrolase_99"/>
</dbReference>
<gene>
    <name evidence="8" type="ORF">Pla100_03080</name>
</gene>
<evidence type="ECO:0000256" key="7">
    <source>
        <dbReference type="ARBA" id="ARBA00023136"/>
    </source>
</evidence>